<dbReference type="InterPro" id="IPR050120">
    <property type="entry name" value="Adenine_PRTase"/>
</dbReference>
<dbReference type="GO" id="GO:0005737">
    <property type="term" value="C:cytoplasm"/>
    <property type="evidence" value="ECO:0007669"/>
    <property type="project" value="UniProtKB-SubCell"/>
</dbReference>
<evidence type="ECO:0000256" key="11">
    <source>
        <dbReference type="HAMAP-Rule" id="MF_00004"/>
    </source>
</evidence>
<comment type="subcellular location">
    <subcellularLocation>
        <location evidence="2 11">Cytoplasm</location>
    </subcellularLocation>
</comment>
<protein>
    <recommendedName>
        <fullName evidence="6 11">Adenine phosphoribosyltransferase</fullName>
        <shortName evidence="11">APRT</shortName>
        <ecNumber evidence="6 11">2.4.2.7</ecNumber>
    </recommendedName>
</protein>
<comment type="catalytic activity">
    <reaction evidence="1 11">
        <text>AMP + diphosphate = 5-phospho-alpha-D-ribose 1-diphosphate + adenine</text>
        <dbReference type="Rhea" id="RHEA:16609"/>
        <dbReference type="ChEBI" id="CHEBI:16708"/>
        <dbReference type="ChEBI" id="CHEBI:33019"/>
        <dbReference type="ChEBI" id="CHEBI:58017"/>
        <dbReference type="ChEBI" id="CHEBI:456215"/>
        <dbReference type="EC" id="2.4.2.7"/>
    </reaction>
</comment>
<organism evidence="14 15">
    <name type="scientific">Thermaerobacter subterraneus DSM 13965</name>
    <dbReference type="NCBI Taxonomy" id="867903"/>
    <lineage>
        <taxon>Bacteria</taxon>
        <taxon>Bacillati</taxon>
        <taxon>Bacillota</taxon>
        <taxon>Clostridia</taxon>
        <taxon>Eubacteriales</taxon>
        <taxon>Clostridiales Family XVII. Incertae Sedis</taxon>
        <taxon>Thermaerobacter</taxon>
    </lineage>
</organism>
<comment type="caution">
    <text evidence="14">The sequence shown here is derived from an EMBL/GenBank/DDBJ whole genome shotgun (WGS) entry which is preliminary data.</text>
</comment>
<dbReference type="PANTHER" id="PTHR11776">
    <property type="entry name" value="ADENINE PHOSPHORIBOSYLTRANSFERASE"/>
    <property type="match status" value="1"/>
</dbReference>
<evidence type="ECO:0000259" key="13">
    <source>
        <dbReference type="Pfam" id="PF00156"/>
    </source>
</evidence>
<dbReference type="eggNOG" id="COG0503">
    <property type="taxonomic scope" value="Bacteria"/>
</dbReference>
<evidence type="ECO:0000256" key="8">
    <source>
        <dbReference type="ARBA" id="ARBA00022676"/>
    </source>
</evidence>
<dbReference type="CDD" id="cd06223">
    <property type="entry name" value="PRTases_typeI"/>
    <property type="match status" value="1"/>
</dbReference>
<feature type="region of interest" description="Disordered" evidence="12">
    <location>
        <begin position="1"/>
        <end position="44"/>
    </location>
</feature>
<dbReference type="Gene3D" id="3.40.50.2020">
    <property type="match status" value="1"/>
</dbReference>
<dbReference type="OrthoDB" id="9803963at2"/>
<evidence type="ECO:0000256" key="10">
    <source>
        <dbReference type="ARBA" id="ARBA00022726"/>
    </source>
</evidence>
<keyword evidence="9 11" id="KW-0808">Transferase</keyword>
<dbReference type="UniPathway" id="UPA00588">
    <property type="reaction ID" value="UER00646"/>
</dbReference>
<evidence type="ECO:0000256" key="3">
    <source>
        <dbReference type="ARBA" id="ARBA00004659"/>
    </source>
</evidence>
<reference evidence="14" key="2">
    <citation type="submission" date="2012-10" db="EMBL/GenBank/DDBJ databases">
        <title>Improved high-quality draft of Thermaerobacter subterraneus C21, DSM 13965.</title>
        <authorList>
            <consortium name="DOE Joint Genome Institute"/>
            <person name="Eisen J."/>
            <person name="Huntemann M."/>
            <person name="Wei C.-L."/>
            <person name="Han J."/>
            <person name="Detter J.C."/>
            <person name="Han C."/>
            <person name="Tapia R."/>
            <person name="Chen A."/>
            <person name="Kyrpides N."/>
            <person name="Mavromatis K."/>
            <person name="Markowitz V."/>
            <person name="Szeto E."/>
            <person name="Ivanova N."/>
            <person name="Mikhailova N."/>
            <person name="Ovchinnikova G."/>
            <person name="Pagani I."/>
            <person name="Pati A."/>
            <person name="Goodwin L."/>
            <person name="Nordberg H.P."/>
            <person name="Cantor M.N."/>
            <person name="Hua S.X."/>
            <person name="Woyke T."/>
            <person name="Eisen J."/>
            <person name="Klenk H.-P."/>
        </authorList>
    </citation>
    <scope>NUCLEOTIDE SEQUENCE [LARGE SCALE GENOMIC DNA]</scope>
    <source>
        <strain evidence="14">DSM 13965</strain>
    </source>
</reference>
<dbReference type="InterPro" id="IPR029057">
    <property type="entry name" value="PRTase-like"/>
</dbReference>
<evidence type="ECO:0000256" key="12">
    <source>
        <dbReference type="SAM" id="MobiDB-lite"/>
    </source>
</evidence>
<dbReference type="GO" id="GO:0003999">
    <property type="term" value="F:adenine phosphoribosyltransferase activity"/>
    <property type="evidence" value="ECO:0007669"/>
    <property type="project" value="UniProtKB-UniRule"/>
</dbReference>
<dbReference type="NCBIfam" id="TIGR01090">
    <property type="entry name" value="apt"/>
    <property type="match status" value="1"/>
</dbReference>
<feature type="compositionally biased region" description="Basic and acidic residues" evidence="12">
    <location>
        <begin position="1"/>
        <end position="16"/>
    </location>
</feature>
<keyword evidence="8 11" id="KW-0328">Glycosyltransferase</keyword>
<keyword evidence="10 11" id="KW-0660">Purine salvage</keyword>
<dbReference type="EC" id="2.4.2.7" evidence="6 11"/>
<dbReference type="NCBIfam" id="NF002636">
    <property type="entry name" value="PRK02304.1-5"/>
    <property type="match status" value="1"/>
</dbReference>
<dbReference type="GO" id="GO:0006166">
    <property type="term" value="P:purine ribonucleoside salvage"/>
    <property type="evidence" value="ECO:0007669"/>
    <property type="project" value="UniProtKB-UniRule"/>
</dbReference>
<dbReference type="HAMAP" id="MF_00004">
    <property type="entry name" value="Aden_phosphoribosyltr"/>
    <property type="match status" value="1"/>
</dbReference>
<accession>K6PZ18</accession>
<evidence type="ECO:0000256" key="9">
    <source>
        <dbReference type="ARBA" id="ARBA00022679"/>
    </source>
</evidence>
<dbReference type="FunFam" id="3.40.50.2020:FF:000021">
    <property type="entry name" value="Adenine phosphoribosyltransferase"/>
    <property type="match status" value="1"/>
</dbReference>
<dbReference type="Pfam" id="PF00156">
    <property type="entry name" value="Pribosyltran"/>
    <property type="match status" value="1"/>
</dbReference>
<evidence type="ECO:0000256" key="7">
    <source>
        <dbReference type="ARBA" id="ARBA00022490"/>
    </source>
</evidence>
<dbReference type="STRING" id="867903.ThesuDRAFT_00058"/>
<dbReference type="GO" id="GO:0044209">
    <property type="term" value="P:AMP salvage"/>
    <property type="evidence" value="ECO:0007669"/>
    <property type="project" value="UniProtKB-UniRule"/>
</dbReference>
<comment type="subunit">
    <text evidence="5 11">Homodimer.</text>
</comment>
<reference evidence="14" key="1">
    <citation type="submission" date="2010-10" db="EMBL/GenBank/DDBJ databases">
        <authorList>
            <consortium name="US DOE Joint Genome Institute (JGI-PGF)"/>
            <person name="Lucas S."/>
            <person name="Copeland A."/>
            <person name="Lapidus A."/>
            <person name="Bruce D."/>
            <person name="Goodwin L."/>
            <person name="Pitluck S."/>
            <person name="Kyrpides N."/>
            <person name="Mavromatis K."/>
            <person name="Detter J.C."/>
            <person name="Han C."/>
            <person name="Land M."/>
            <person name="Hauser L."/>
            <person name="Markowitz V."/>
            <person name="Cheng J.-F."/>
            <person name="Hugenholtz P."/>
            <person name="Woyke T."/>
            <person name="Wu D."/>
            <person name="Pukall R."/>
            <person name="Wahrenburg C."/>
            <person name="Brambilla E."/>
            <person name="Klenk H.-P."/>
            <person name="Eisen J.A."/>
        </authorList>
    </citation>
    <scope>NUCLEOTIDE SEQUENCE [LARGE SCALE GENOMIC DNA]</scope>
    <source>
        <strain evidence="14">DSM 13965</strain>
    </source>
</reference>
<gene>
    <name evidence="11" type="primary">apt</name>
    <name evidence="14" type="ORF">ThesuDRAFT_00058</name>
</gene>
<dbReference type="GO" id="GO:0006168">
    <property type="term" value="P:adenine salvage"/>
    <property type="evidence" value="ECO:0007669"/>
    <property type="project" value="InterPro"/>
</dbReference>
<evidence type="ECO:0000313" key="15">
    <source>
        <dbReference type="Proteomes" id="UP000005710"/>
    </source>
</evidence>
<dbReference type="NCBIfam" id="NF002634">
    <property type="entry name" value="PRK02304.1-3"/>
    <property type="match status" value="1"/>
</dbReference>
<dbReference type="InterPro" id="IPR005764">
    <property type="entry name" value="Ade_phspho_trans"/>
</dbReference>
<evidence type="ECO:0000256" key="4">
    <source>
        <dbReference type="ARBA" id="ARBA00008391"/>
    </source>
</evidence>
<dbReference type="HOGENOM" id="CLU_063339_3_3_9"/>
<evidence type="ECO:0000256" key="2">
    <source>
        <dbReference type="ARBA" id="ARBA00004496"/>
    </source>
</evidence>
<evidence type="ECO:0000256" key="1">
    <source>
        <dbReference type="ARBA" id="ARBA00000868"/>
    </source>
</evidence>
<evidence type="ECO:0000256" key="6">
    <source>
        <dbReference type="ARBA" id="ARBA00011893"/>
    </source>
</evidence>
<comment type="pathway">
    <text evidence="3 11">Purine metabolism; AMP biosynthesis via salvage pathway; AMP from adenine: step 1/1.</text>
</comment>
<dbReference type="PANTHER" id="PTHR11776:SF7">
    <property type="entry name" value="PHOSPHORIBOSYLTRANSFERASE DOMAIN-CONTAINING PROTEIN"/>
    <property type="match status" value="1"/>
</dbReference>
<name>K6PZ18_9FIRM</name>
<comment type="function">
    <text evidence="11">Catalyzes a salvage reaction resulting in the formation of AMP, that is energically less costly than de novo synthesis.</text>
</comment>
<evidence type="ECO:0000313" key="14">
    <source>
        <dbReference type="EMBL" id="EKP93814.1"/>
    </source>
</evidence>
<sequence length="216" mass="22366">MSRGEERVPGAHDRAGEAGQGVREGEARRPAPGPEPGSRPGGGAVEASLRARIRQVPGYPVPGVTFLDITPLLADGAALGQAVEALAAAVAGIEFDRVLGIEARGFILGAPLAVRLGKGFIPARKPGKLPLEVARQEYQLEYGQAAIEVHQDAIRPGDRILIVDDVLATGGTSAAAAALVEQLGGRVAGFAYLIEIVALGGRRRLGDRPVRVVLPS</sequence>
<evidence type="ECO:0000256" key="5">
    <source>
        <dbReference type="ARBA" id="ARBA00011738"/>
    </source>
</evidence>
<dbReference type="InterPro" id="IPR000836">
    <property type="entry name" value="PRTase_dom"/>
</dbReference>
<dbReference type="Proteomes" id="UP000005710">
    <property type="component" value="Unassembled WGS sequence"/>
</dbReference>
<dbReference type="SUPFAM" id="SSF53271">
    <property type="entry name" value="PRTase-like"/>
    <property type="match status" value="1"/>
</dbReference>
<keyword evidence="15" id="KW-1185">Reference proteome</keyword>
<feature type="domain" description="Phosphoribosyltransferase" evidence="13">
    <location>
        <begin position="81"/>
        <end position="194"/>
    </location>
</feature>
<dbReference type="EMBL" id="AENY02000004">
    <property type="protein sequence ID" value="EKP93814.1"/>
    <property type="molecule type" value="Genomic_DNA"/>
</dbReference>
<comment type="similarity">
    <text evidence="4 11">Belongs to the purine/pyrimidine phosphoribosyltransferase family.</text>
</comment>
<keyword evidence="7 11" id="KW-0963">Cytoplasm</keyword>
<dbReference type="AlphaFoldDB" id="K6PZ18"/>
<proteinExistence type="inferred from homology"/>